<proteinExistence type="predicted"/>
<reference evidence="1" key="2">
    <citation type="journal article" date="2023" name="Science">
        <title>Genomic signatures of disease resistance in endangered staghorn corals.</title>
        <authorList>
            <person name="Vollmer S.V."/>
            <person name="Selwyn J.D."/>
            <person name="Despard B.A."/>
            <person name="Roesel C.L."/>
        </authorList>
    </citation>
    <scope>NUCLEOTIDE SEQUENCE</scope>
    <source>
        <strain evidence="1">K2</strain>
    </source>
</reference>
<protein>
    <submittedName>
        <fullName evidence="1">Uncharacterized protein</fullName>
    </submittedName>
</protein>
<sequence length="60" mass="6831">MAMAMDFFKISIKGIEIKGYHHFKVRAPSGTPFILRKEAYNKYDPFSLACLIPAEVDLIP</sequence>
<accession>A0AAD9Q7K6</accession>
<comment type="caution">
    <text evidence="1">The sequence shown here is derived from an EMBL/GenBank/DDBJ whole genome shotgun (WGS) entry which is preliminary data.</text>
</comment>
<dbReference type="AlphaFoldDB" id="A0AAD9Q7K6"/>
<dbReference type="EMBL" id="JARQWQ010000057">
    <property type="protein sequence ID" value="KAK2556223.1"/>
    <property type="molecule type" value="Genomic_DNA"/>
</dbReference>
<evidence type="ECO:0000313" key="2">
    <source>
        <dbReference type="Proteomes" id="UP001249851"/>
    </source>
</evidence>
<organism evidence="1 2">
    <name type="scientific">Acropora cervicornis</name>
    <name type="common">Staghorn coral</name>
    <dbReference type="NCBI Taxonomy" id="6130"/>
    <lineage>
        <taxon>Eukaryota</taxon>
        <taxon>Metazoa</taxon>
        <taxon>Cnidaria</taxon>
        <taxon>Anthozoa</taxon>
        <taxon>Hexacorallia</taxon>
        <taxon>Scleractinia</taxon>
        <taxon>Astrocoeniina</taxon>
        <taxon>Acroporidae</taxon>
        <taxon>Acropora</taxon>
    </lineage>
</organism>
<evidence type="ECO:0000313" key="1">
    <source>
        <dbReference type="EMBL" id="KAK2556223.1"/>
    </source>
</evidence>
<name>A0AAD9Q7K6_ACRCE</name>
<dbReference type="Proteomes" id="UP001249851">
    <property type="component" value="Unassembled WGS sequence"/>
</dbReference>
<reference evidence="1" key="1">
    <citation type="journal article" date="2023" name="G3 (Bethesda)">
        <title>Whole genome assembly and annotation of the endangered Caribbean coral Acropora cervicornis.</title>
        <authorList>
            <person name="Selwyn J.D."/>
            <person name="Vollmer S.V."/>
        </authorList>
    </citation>
    <scope>NUCLEOTIDE SEQUENCE</scope>
    <source>
        <strain evidence="1">K2</strain>
    </source>
</reference>
<keyword evidence="2" id="KW-1185">Reference proteome</keyword>
<gene>
    <name evidence="1" type="ORF">P5673_021834</name>
</gene>